<name>A0ABX0WXF0_9PROT</name>
<organism evidence="1 2">
    <name type="scientific">Thalassospira tepidiphila</name>
    <dbReference type="NCBI Taxonomy" id="393657"/>
    <lineage>
        <taxon>Bacteria</taxon>
        <taxon>Pseudomonadati</taxon>
        <taxon>Pseudomonadota</taxon>
        <taxon>Alphaproteobacteria</taxon>
        <taxon>Rhodospirillales</taxon>
        <taxon>Thalassospiraceae</taxon>
        <taxon>Thalassospira</taxon>
    </lineage>
</organism>
<gene>
    <name evidence="1" type="ORF">GGR96_001074</name>
</gene>
<comment type="caution">
    <text evidence="1">The sequence shown here is derived from an EMBL/GenBank/DDBJ whole genome shotgun (WGS) entry which is preliminary data.</text>
</comment>
<evidence type="ECO:0000313" key="1">
    <source>
        <dbReference type="EMBL" id="NJB74002.1"/>
    </source>
</evidence>
<dbReference type="EMBL" id="JAATJD010000001">
    <property type="protein sequence ID" value="NJB74002.1"/>
    <property type="molecule type" value="Genomic_DNA"/>
</dbReference>
<reference evidence="1 2" key="1">
    <citation type="submission" date="2020-03" db="EMBL/GenBank/DDBJ databases">
        <title>Genomic Encyclopedia of Type Strains, Phase IV (KMG-IV): sequencing the most valuable type-strain genomes for metagenomic binning, comparative biology and taxonomic classification.</title>
        <authorList>
            <person name="Goeker M."/>
        </authorList>
    </citation>
    <scope>NUCLEOTIDE SEQUENCE [LARGE SCALE GENOMIC DNA]</scope>
    <source>
        <strain evidence="1 2">DSM 18888</strain>
    </source>
</reference>
<protein>
    <submittedName>
        <fullName evidence="1">Uncharacterized protein</fullName>
    </submittedName>
</protein>
<proteinExistence type="predicted"/>
<accession>A0ABX0WXF0</accession>
<sequence>MGSPGKTQPLHAKFEQLVSRFLNGEILRLKQVVSLWHRRVSEWSCRMAEICAKKQIFQRFQLRHPSTRLHSDADYIIASNLPRCNIVSIGVSFAHRIEE</sequence>
<evidence type="ECO:0000313" key="2">
    <source>
        <dbReference type="Proteomes" id="UP000556869"/>
    </source>
</evidence>
<dbReference type="Proteomes" id="UP000556869">
    <property type="component" value="Unassembled WGS sequence"/>
</dbReference>
<keyword evidence="2" id="KW-1185">Reference proteome</keyword>